<dbReference type="GO" id="GO:0004826">
    <property type="term" value="F:phenylalanine-tRNA ligase activity"/>
    <property type="evidence" value="ECO:0007669"/>
    <property type="project" value="UniProtKB-UniRule"/>
</dbReference>
<evidence type="ECO:0000256" key="2">
    <source>
        <dbReference type="ARBA" id="ARBA00008653"/>
    </source>
</evidence>
<evidence type="ECO:0000259" key="17">
    <source>
        <dbReference type="PROSITE" id="PS50886"/>
    </source>
</evidence>
<dbReference type="PROSITE" id="PS50886">
    <property type="entry name" value="TRBD"/>
    <property type="match status" value="1"/>
</dbReference>
<dbReference type="Gene3D" id="2.40.50.140">
    <property type="entry name" value="Nucleic acid-binding proteins"/>
    <property type="match status" value="1"/>
</dbReference>
<dbReference type="SUPFAM" id="SSF54991">
    <property type="entry name" value="Anticodon-binding domain of PheRS"/>
    <property type="match status" value="1"/>
</dbReference>
<evidence type="ECO:0000256" key="16">
    <source>
        <dbReference type="PROSITE-ProRule" id="PRU00209"/>
    </source>
</evidence>
<dbReference type="InterPro" id="IPR041616">
    <property type="entry name" value="PheRS_beta_core"/>
</dbReference>
<evidence type="ECO:0000256" key="7">
    <source>
        <dbReference type="ARBA" id="ARBA00022723"/>
    </source>
</evidence>
<comment type="cofactor">
    <cofactor evidence="15">
        <name>Mg(2+)</name>
        <dbReference type="ChEBI" id="CHEBI:18420"/>
    </cofactor>
    <text evidence="15">Binds 2 magnesium ions per tetramer.</text>
</comment>
<dbReference type="Pfam" id="PF17759">
    <property type="entry name" value="tRNA_synthFbeta"/>
    <property type="match status" value="1"/>
</dbReference>
<dbReference type="EMBL" id="UGVL01000001">
    <property type="protein sequence ID" value="SUE34011.1"/>
    <property type="molecule type" value="Genomic_DNA"/>
</dbReference>
<keyword evidence="11 16" id="KW-0694">RNA-binding</keyword>
<evidence type="ECO:0000313" key="21">
    <source>
        <dbReference type="Proteomes" id="UP000255233"/>
    </source>
</evidence>
<dbReference type="Pfam" id="PF03484">
    <property type="entry name" value="B5"/>
    <property type="match status" value="1"/>
</dbReference>
<dbReference type="STRING" id="880526.GCA_000427365_00217"/>
<dbReference type="GO" id="GO:0009328">
    <property type="term" value="C:phenylalanine-tRNA ligase complex"/>
    <property type="evidence" value="ECO:0007669"/>
    <property type="project" value="TreeGrafter"/>
</dbReference>
<dbReference type="OrthoDB" id="9805455at2"/>
<dbReference type="Pfam" id="PF01588">
    <property type="entry name" value="tRNA_bind"/>
    <property type="match status" value="1"/>
</dbReference>
<dbReference type="SUPFAM" id="SSF56037">
    <property type="entry name" value="PheT/TilS domain"/>
    <property type="match status" value="1"/>
</dbReference>
<dbReference type="FunFam" id="3.30.70.380:FF:000001">
    <property type="entry name" value="Phenylalanine--tRNA ligase beta subunit"/>
    <property type="match status" value="1"/>
</dbReference>
<evidence type="ECO:0000256" key="6">
    <source>
        <dbReference type="ARBA" id="ARBA00022598"/>
    </source>
</evidence>
<dbReference type="RefSeq" id="WP_027290131.1">
    <property type="nucleotide sequence ID" value="NZ_UGVL01000001.1"/>
</dbReference>
<comment type="subcellular location">
    <subcellularLocation>
        <location evidence="1 15">Cytoplasm</location>
    </subcellularLocation>
</comment>
<dbReference type="InterPro" id="IPR005146">
    <property type="entry name" value="B3/B4_tRNA-bd"/>
</dbReference>
<feature type="binding site" evidence="15">
    <location>
        <position position="486"/>
    </location>
    <ligand>
        <name>Mg(2+)</name>
        <dbReference type="ChEBI" id="CHEBI:18420"/>
        <note>shared with alpha subunit</note>
    </ligand>
</feature>
<evidence type="ECO:0000259" key="18">
    <source>
        <dbReference type="PROSITE" id="PS51447"/>
    </source>
</evidence>
<dbReference type="Pfam" id="PF03483">
    <property type="entry name" value="B3_4"/>
    <property type="match status" value="1"/>
</dbReference>
<dbReference type="HAMAP" id="MF_00283">
    <property type="entry name" value="Phe_tRNA_synth_beta1"/>
    <property type="match status" value="1"/>
</dbReference>
<dbReference type="InterPro" id="IPR004532">
    <property type="entry name" value="Phe-tRNA-ligase_IIc_bsu_bact"/>
</dbReference>
<comment type="subunit">
    <text evidence="3 15">Tetramer of two alpha and two beta subunits.</text>
</comment>
<dbReference type="GO" id="GO:0000287">
    <property type="term" value="F:magnesium ion binding"/>
    <property type="evidence" value="ECO:0007669"/>
    <property type="project" value="UniProtKB-UniRule"/>
</dbReference>
<evidence type="ECO:0000256" key="12">
    <source>
        <dbReference type="ARBA" id="ARBA00022917"/>
    </source>
</evidence>
<feature type="binding site" evidence="15">
    <location>
        <position position="476"/>
    </location>
    <ligand>
        <name>Mg(2+)</name>
        <dbReference type="ChEBI" id="CHEBI:18420"/>
        <note>shared with alpha subunit</note>
    </ligand>
</feature>
<feature type="domain" description="FDX-ACB" evidence="18">
    <location>
        <begin position="738"/>
        <end position="831"/>
    </location>
</feature>
<dbReference type="InterPro" id="IPR002547">
    <property type="entry name" value="tRNA-bd_dom"/>
</dbReference>
<feature type="domain" description="B5" evidence="19">
    <location>
        <begin position="417"/>
        <end position="498"/>
    </location>
</feature>
<dbReference type="InterPro" id="IPR012340">
    <property type="entry name" value="NA-bd_OB-fold"/>
</dbReference>
<sequence>MKISYNWLKDYIDTDLTARQAAEILTAAGLEIEGIEKVESIRGGLQGLVVAEVLTCTEHPDSDHLHVTTVSVGDGSEPLQVVCGAPNVAAGQKVILAQIGAVLYPVGEEEGFKIKKSKIRGIESFGMLCAEDEIGVGTSHDGIIVLDASVAAGTPVAEVYDMQDDYVFEVGLTPNRIDAASHYGVARDLAAYLAANGQAAQARLADVSSFRVDDPKALPVVVTVEDPAGAPRYSGVTVKGVKIGPSPDWLQQRLRAIGMNPKNNVVDITNFVMHECGQPLHAFDMGKVTGGRIVVRRAQEGEPFVTLDGTERKLSAEDLMICDAERPMCLAGVFGGLDSGVTDATTDIFIEAAYFNPVTVRKSARRHGLNTDSSFRFERGTDPGMPAYALRRAALLVRELAGGTVASEVVDIYPEKIGPFEFSIDLGRINRLIGADIPVATAKAILTGLEIEIRHETVSENGNVVLDIAVPAYRVDVQREADVAEEILRIYGFNNVPNPHYIKNVITYGNQKTPDRMIDAASDLLVGQGCVEIMSNSLTRGAYYDGLDSYKAENCVRILNPLSGELNVMRQTLLFNALEAVALNVNRRNGDLRLFEFGNCYFYDPKAATPEAKGTLKPYREERRLAIAVTGLERQPNWNRPKPQMSDFFTVKYLTEQLLQRFGVNIYEGYYETLASDLYGEAVAYKIRGKKLFEMGIVSPKLARNLFDLKQPVYFMEMNVAHLQKVVETVRVQAAELSKYPEVKRDLALLVDKGVTFSQLREAASKAEKKLLKSVGLFDVYEGDKLPEGKKSYALNFVIEDTTKTLTDTEIERIMGNISAALAKATGAQVRA</sequence>
<dbReference type="InterPro" id="IPR005147">
    <property type="entry name" value="tRNA_synthase_B5-dom"/>
</dbReference>
<dbReference type="PANTHER" id="PTHR10947:SF0">
    <property type="entry name" value="PHENYLALANINE--TRNA LIGASE BETA SUBUNIT"/>
    <property type="match status" value="1"/>
</dbReference>
<keyword evidence="9 15" id="KW-0067">ATP-binding</keyword>
<keyword evidence="8 15" id="KW-0547">Nucleotide-binding</keyword>
<evidence type="ECO:0000256" key="10">
    <source>
        <dbReference type="ARBA" id="ARBA00022842"/>
    </source>
</evidence>
<dbReference type="SUPFAM" id="SSF55681">
    <property type="entry name" value="Class II aaRS and biotin synthetases"/>
    <property type="match status" value="1"/>
</dbReference>
<keyword evidence="4 15" id="KW-0963">Cytoplasm</keyword>
<dbReference type="InterPro" id="IPR009061">
    <property type="entry name" value="DNA-bd_dom_put_sf"/>
</dbReference>
<dbReference type="Gene3D" id="3.50.40.10">
    <property type="entry name" value="Phenylalanyl-trna Synthetase, Chain B, domain 3"/>
    <property type="match status" value="1"/>
</dbReference>
<dbReference type="Gene3D" id="3.30.56.10">
    <property type="match status" value="2"/>
</dbReference>
<evidence type="ECO:0000256" key="5">
    <source>
        <dbReference type="ARBA" id="ARBA00022555"/>
    </source>
</evidence>
<dbReference type="FunFam" id="3.50.40.10:FF:000001">
    <property type="entry name" value="Phenylalanine--tRNA ligase beta subunit"/>
    <property type="match status" value="1"/>
</dbReference>
<dbReference type="CDD" id="cd02796">
    <property type="entry name" value="tRNA_bind_bactPheRS"/>
    <property type="match status" value="1"/>
</dbReference>
<name>A0A379MQT3_9BACT</name>
<dbReference type="Gene3D" id="3.30.70.380">
    <property type="entry name" value="Ferrodoxin-fold anticodon-binding domain"/>
    <property type="match status" value="1"/>
</dbReference>
<dbReference type="InterPro" id="IPR020825">
    <property type="entry name" value="Phe-tRNA_synthase-like_B3/B4"/>
</dbReference>
<dbReference type="Gene3D" id="3.30.930.10">
    <property type="entry name" value="Bira Bifunctional Protein, Domain 2"/>
    <property type="match status" value="1"/>
</dbReference>
<dbReference type="SUPFAM" id="SSF46955">
    <property type="entry name" value="Putative DNA-binding domain"/>
    <property type="match status" value="1"/>
</dbReference>
<keyword evidence="6 15" id="KW-0436">Ligase</keyword>
<dbReference type="GO" id="GO:0000049">
    <property type="term" value="F:tRNA binding"/>
    <property type="evidence" value="ECO:0007669"/>
    <property type="project" value="UniProtKB-UniRule"/>
</dbReference>
<comment type="similarity">
    <text evidence="2 15">Belongs to the phenylalanyl-tRNA synthetase beta subunit family. Type 1 subfamily.</text>
</comment>
<evidence type="ECO:0000256" key="1">
    <source>
        <dbReference type="ARBA" id="ARBA00004496"/>
    </source>
</evidence>
<dbReference type="NCBIfam" id="TIGR00472">
    <property type="entry name" value="pheT_bact"/>
    <property type="match status" value="1"/>
</dbReference>
<evidence type="ECO:0000256" key="4">
    <source>
        <dbReference type="ARBA" id="ARBA00022490"/>
    </source>
</evidence>
<dbReference type="GO" id="GO:0006432">
    <property type="term" value="P:phenylalanyl-tRNA aminoacylation"/>
    <property type="evidence" value="ECO:0007669"/>
    <property type="project" value="UniProtKB-UniRule"/>
</dbReference>
<reference evidence="20 21" key="1">
    <citation type="submission" date="2018-06" db="EMBL/GenBank/DDBJ databases">
        <authorList>
            <consortium name="Pathogen Informatics"/>
            <person name="Doyle S."/>
        </authorList>
    </citation>
    <scope>NUCLEOTIDE SEQUENCE [LARGE SCALE GENOMIC DNA]</scope>
    <source>
        <strain evidence="20 21">NCTC11190</strain>
    </source>
</reference>
<evidence type="ECO:0000256" key="11">
    <source>
        <dbReference type="ARBA" id="ARBA00022884"/>
    </source>
</evidence>
<keyword evidence="12 15" id="KW-0648">Protein biosynthesis</keyword>
<dbReference type="SUPFAM" id="SSF50249">
    <property type="entry name" value="Nucleic acid-binding proteins"/>
    <property type="match status" value="1"/>
</dbReference>
<dbReference type="InterPro" id="IPR005121">
    <property type="entry name" value="Fdx_antiC-bd"/>
</dbReference>
<evidence type="ECO:0000256" key="13">
    <source>
        <dbReference type="ARBA" id="ARBA00023146"/>
    </source>
</evidence>
<dbReference type="AlphaFoldDB" id="A0A379MQT3"/>
<keyword evidence="5 16" id="KW-0820">tRNA-binding</keyword>
<keyword evidence="21" id="KW-1185">Reference proteome</keyword>
<feature type="binding site" evidence="15">
    <location>
        <position position="485"/>
    </location>
    <ligand>
        <name>Mg(2+)</name>
        <dbReference type="ChEBI" id="CHEBI:18420"/>
        <note>shared with alpha subunit</note>
    </ligand>
</feature>
<dbReference type="PANTHER" id="PTHR10947">
    <property type="entry name" value="PHENYLALANYL-TRNA SYNTHETASE BETA CHAIN AND LEUCINE-RICH REPEAT-CONTAINING PROTEIN 47"/>
    <property type="match status" value="1"/>
</dbReference>
<feature type="domain" description="TRNA-binding" evidence="17">
    <location>
        <begin position="42"/>
        <end position="157"/>
    </location>
</feature>
<dbReference type="InterPro" id="IPR045060">
    <property type="entry name" value="Phe-tRNA-ligase_IIc_bsu"/>
</dbReference>
<comment type="catalytic activity">
    <reaction evidence="14 15">
        <text>tRNA(Phe) + L-phenylalanine + ATP = L-phenylalanyl-tRNA(Phe) + AMP + diphosphate + H(+)</text>
        <dbReference type="Rhea" id="RHEA:19413"/>
        <dbReference type="Rhea" id="RHEA-COMP:9668"/>
        <dbReference type="Rhea" id="RHEA-COMP:9699"/>
        <dbReference type="ChEBI" id="CHEBI:15378"/>
        <dbReference type="ChEBI" id="CHEBI:30616"/>
        <dbReference type="ChEBI" id="CHEBI:33019"/>
        <dbReference type="ChEBI" id="CHEBI:58095"/>
        <dbReference type="ChEBI" id="CHEBI:78442"/>
        <dbReference type="ChEBI" id="CHEBI:78531"/>
        <dbReference type="ChEBI" id="CHEBI:456215"/>
        <dbReference type="EC" id="6.1.1.20"/>
    </reaction>
</comment>
<evidence type="ECO:0000256" key="15">
    <source>
        <dbReference type="HAMAP-Rule" id="MF_00283"/>
    </source>
</evidence>
<gene>
    <name evidence="15 20" type="primary">pheT</name>
    <name evidence="20" type="ORF">NCTC11190_01228</name>
</gene>
<dbReference type="EC" id="6.1.1.20" evidence="15"/>
<proteinExistence type="inferred from homology"/>
<keyword evidence="7 15" id="KW-0479">Metal-binding</keyword>
<evidence type="ECO:0000259" key="19">
    <source>
        <dbReference type="PROSITE" id="PS51483"/>
    </source>
</evidence>
<evidence type="ECO:0000256" key="14">
    <source>
        <dbReference type="ARBA" id="ARBA00049255"/>
    </source>
</evidence>
<protein>
    <recommendedName>
        <fullName evidence="15">Phenylalanine--tRNA ligase beta subunit</fullName>
        <ecNumber evidence="15">6.1.1.20</ecNumber>
    </recommendedName>
    <alternativeName>
        <fullName evidence="15">Phenylalanyl-tRNA synthetase beta subunit</fullName>
        <shortName evidence="15">PheRS</shortName>
    </alternativeName>
</protein>
<dbReference type="CDD" id="cd00769">
    <property type="entry name" value="PheRS_beta_core"/>
    <property type="match status" value="1"/>
</dbReference>
<dbReference type="Pfam" id="PF03147">
    <property type="entry name" value="FDX-ACB"/>
    <property type="match status" value="1"/>
</dbReference>
<evidence type="ECO:0000313" key="20">
    <source>
        <dbReference type="EMBL" id="SUE34011.1"/>
    </source>
</evidence>
<evidence type="ECO:0000256" key="9">
    <source>
        <dbReference type="ARBA" id="ARBA00022840"/>
    </source>
</evidence>
<evidence type="ECO:0000256" key="8">
    <source>
        <dbReference type="ARBA" id="ARBA00022741"/>
    </source>
</evidence>
<feature type="binding site" evidence="15">
    <location>
        <position position="482"/>
    </location>
    <ligand>
        <name>Mg(2+)</name>
        <dbReference type="ChEBI" id="CHEBI:18420"/>
        <note>shared with alpha subunit</note>
    </ligand>
</feature>
<dbReference type="InterPro" id="IPR036690">
    <property type="entry name" value="Fdx_antiC-bd_sf"/>
</dbReference>
<dbReference type="Proteomes" id="UP000255233">
    <property type="component" value="Unassembled WGS sequence"/>
</dbReference>
<dbReference type="NCBIfam" id="NF045760">
    <property type="entry name" value="YtpR"/>
    <property type="match status" value="1"/>
</dbReference>
<dbReference type="SMART" id="SM00896">
    <property type="entry name" value="FDX-ACB"/>
    <property type="match status" value="1"/>
</dbReference>
<dbReference type="FunFam" id="2.40.50.140:FF:000045">
    <property type="entry name" value="Phenylalanine--tRNA ligase beta subunit"/>
    <property type="match status" value="1"/>
</dbReference>
<accession>A0A379MQT3</accession>
<dbReference type="SMART" id="SM00873">
    <property type="entry name" value="B3_4"/>
    <property type="match status" value="1"/>
</dbReference>
<keyword evidence="13 15" id="KW-0030">Aminoacyl-tRNA synthetase</keyword>
<dbReference type="PROSITE" id="PS51483">
    <property type="entry name" value="B5"/>
    <property type="match status" value="1"/>
</dbReference>
<dbReference type="SMART" id="SM00874">
    <property type="entry name" value="B5"/>
    <property type="match status" value="1"/>
</dbReference>
<organism evidence="20 21">
    <name type="scientific">Rikenella microfusus</name>
    <dbReference type="NCBI Taxonomy" id="28139"/>
    <lineage>
        <taxon>Bacteria</taxon>
        <taxon>Pseudomonadati</taxon>
        <taxon>Bacteroidota</taxon>
        <taxon>Bacteroidia</taxon>
        <taxon>Bacteroidales</taxon>
        <taxon>Rikenellaceae</taxon>
        <taxon>Rikenella</taxon>
    </lineage>
</organism>
<dbReference type="PROSITE" id="PS51447">
    <property type="entry name" value="FDX_ACB"/>
    <property type="match status" value="1"/>
</dbReference>
<dbReference type="InterPro" id="IPR033714">
    <property type="entry name" value="tRNA_bind_bactPheRS"/>
</dbReference>
<dbReference type="InterPro" id="IPR045864">
    <property type="entry name" value="aa-tRNA-synth_II/BPL/LPL"/>
</dbReference>
<dbReference type="GO" id="GO:0005524">
    <property type="term" value="F:ATP binding"/>
    <property type="evidence" value="ECO:0007669"/>
    <property type="project" value="UniProtKB-UniRule"/>
</dbReference>
<keyword evidence="10 15" id="KW-0460">Magnesium</keyword>
<evidence type="ECO:0000256" key="3">
    <source>
        <dbReference type="ARBA" id="ARBA00011209"/>
    </source>
</evidence>